<dbReference type="EMBL" id="GBXM01090059">
    <property type="protein sequence ID" value="JAH18518.1"/>
    <property type="molecule type" value="Transcribed_RNA"/>
</dbReference>
<name>A0A0E9QQY8_ANGAN</name>
<dbReference type="AlphaFoldDB" id="A0A0E9QQY8"/>
<reference evidence="1" key="1">
    <citation type="submission" date="2014-11" db="EMBL/GenBank/DDBJ databases">
        <authorList>
            <person name="Amaro Gonzalez C."/>
        </authorList>
    </citation>
    <scope>NUCLEOTIDE SEQUENCE</scope>
</reference>
<evidence type="ECO:0000313" key="1">
    <source>
        <dbReference type="EMBL" id="JAH18518.1"/>
    </source>
</evidence>
<reference evidence="1" key="2">
    <citation type="journal article" date="2015" name="Fish Shellfish Immunol.">
        <title>Early steps in the European eel (Anguilla anguilla)-Vibrio vulnificus interaction in the gills: Role of the RtxA13 toxin.</title>
        <authorList>
            <person name="Callol A."/>
            <person name="Pajuelo D."/>
            <person name="Ebbesson L."/>
            <person name="Teles M."/>
            <person name="MacKenzie S."/>
            <person name="Amaro C."/>
        </authorList>
    </citation>
    <scope>NUCLEOTIDE SEQUENCE</scope>
</reference>
<organism evidence="1">
    <name type="scientific">Anguilla anguilla</name>
    <name type="common">European freshwater eel</name>
    <name type="synonym">Muraena anguilla</name>
    <dbReference type="NCBI Taxonomy" id="7936"/>
    <lineage>
        <taxon>Eukaryota</taxon>
        <taxon>Metazoa</taxon>
        <taxon>Chordata</taxon>
        <taxon>Craniata</taxon>
        <taxon>Vertebrata</taxon>
        <taxon>Euteleostomi</taxon>
        <taxon>Actinopterygii</taxon>
        <taxon>Neopterygii</taxon>
        <taxon>Teleostei</taxon>
        <taxon>Anguilliformes</taxon>
        <taxon>Anguillidae</taxon>
        <taxon>Anguilla</taxon>
    </lineage>
</organism>
<proteinExistence type="predicted"/>
<accession>A0A0E9QQY8</accession>
<sequence>MRMLATLFDNFKTHCLSLVTGSLRSVEPLPVFL</sequence>
<protein>
    <submittedName>
        <fullName evidence="1">Uncharacterized protein</fullName>
    </submittedName>
</protein>